<dbReference type="EMBL" id="FPHM01000144">
    <property type="protein sequence ID" value="SFV70092.1"/>
    <property type="molecule type" value="Genomic_DNA"/>
</dbReference>
<accession>A0A1W1CWQ1</accession>
<gene>
    <name evidence="1" type="ORF">MNB_SV-13-525</name>
</gene>
<reference evidence="1" key="1">
    <citation type="submission" date="2016-10" db="EMBL/GenBank/DDBJ databases">
        <authorList>
            <person name="de Groot N.N."/>
        </authorList>
    </citation>
    <scope>NUCLEOTIDE SEQUENCE</scope>
</reference>
<evidence type="ECO:0000313" key="1">
    <source>
        <dbReference type="EMBL" id="SFV70092.1"/>
    </source>
</evidence>
<organism evidence="1">
    <name type="scientific">hydrothermal vent metagenome</name>
    <dbReference type="NCBI Taxonomy" id="652676"/>
    <lineage>
        <taxon>unclassified sequences</taxon>
        <taxon>metagenomes</taxon>
        <taxon>ecological metagenomes</taxon>
    </lineage>
</organism>
<dbReference type="AlphaFoldDB" id="A0A1W1CWQ1"/>
<sequence length="446" mass="47453">MKNIILLSVVATSFVLGANVVNDLEIDQINKVHSNSSFSNGATVSQGQTDIQNNSNVNDVSILQRDGANAGNLIENTTISGTNSELHQGLTSIDNSRLDYADLESDNTVRRVEVTSGKSTITQGNLIIGGDSNISGSAGSTGGGFGGIGGSTGENLEITQINLLEDTSIKNSNIHQGHTVINSGAEVSKTFKLNQNNSITLLDATGNDINASTLTQGITNISGGITSDIEQNIRNIMEDITVDGSTIKQSSINFSNSTVSNINNNNNEGNPDDRNRVTKTEALNDSTIKQSSINLDESTIDGLYKQETDGLNENNWIHTVTVDDSTVKQSTLNAINDSHVTNVTYKKESMSEIYSAPNLVYNSDALNNSNFLQDVSELNYGDIEDTTFNRGNSINTVNADNSTVKQFNITVNNSALRSSNLRASSITGGVNLTNANLSQGSTIITN</sequence>
<name>A0A1W1CWQ1_9ZZZZ</name>
<protein>
    <submittedName>
        <fullName evidence="1">Autotransporter adhesin</fullName>
    </submittedName>
</protein>
<proteinExistence type="predicted"/>